<evidence type="ECO:0000313" key="2">
    <source>
        <dbReference type="EMBL" id="UYG16857.1"/>
    </source>
</evidence>
<dbReference type="Pfam" id="PF13460">
    <property type="entry name" value="NAD_binding_10"/>
    <property type="match status" value="1"/>
</dbReference>
<dbReference type="Gene3D" id="3.40.50.720">
    <property type="entry name" value="NAD(P)-binding Rossmann-like Domain"/>
    <property type="match status" value="1"/>
</dbReference>
<dbReference type="PANTHER" id="PTHR15020">
    <property type="entry name" value="FLAVIN REDUCTASE-RELATED"/>
    <property type="match status" value="1"/>
</dbReference>
<reference evidence="2" key="1">
    <citation type="submission" date="2022-10" db="EMBL/GenBank/DDBJ databases">
        <title>Whole-Genome Sequencing of Brachybacterium huguangmaarense BRM-3, Isolated from Betula schmidtii.</title>
        <authorList>
            <person name="Haam D."/>
        </authorList>
    </citation>
    <scope>NUCLEOTIDE SEQUENCE</scope>
    <source>
        <strain evidence="2">BRM-3</strain>
    </source>
</reference>
<evidence type="ECO:0000259" key="1">
    <source>
        <dbReference type="Pfam" id="PF13460"/>
    </source>
</evidence>
<proteinExistence type="predicted"/>
<dbReference type="EMBL" id="CP107020">
    <property type="protein sequence ID" value="UYG16857.1"/>
    <property type="molecule type" value="Genomic_DNA"/>
</dbReference>
<evidence type="ECO:0000313" key="3">
    <source>
        <dbReference type="Proteomes" id="UP001164305"/>
    </source>
</evidence>
<feature type="domain" description="NAD(P)-binding" evidence="1">
    <location>
        <begin position="7"/>
        <end position="188"/>
    </location>
</feature>
<sequence>MDIALIGGHGKVALLAEPLLTQAGHTVDAVIRNPDQAADVEATGARPVVADIQSLDAAGWDRLLEGKDAVVWAAGAGGGDPQRTWAIDRDAAIASMDAAERNGVSRYVMVSYFGAGPDHGVPEDDSFYAYAQAKSEADAHLANTGVAWTILRPSALTLEEPSLQIDAGAEKPARVSRGNAAFVIAEAVGRSDLGGVIVSFNDGDTSVSDALDEAAESD</sequence>
<name>A0ABY6G173_9MICO</name>
<dbReference type="PANTHER" id="PTHR15020:SF50">
    <property type="entry name" value="UPF0659 PROTEIN YMR090W"/>
    <property type="match status" value="1"/>
</dbReference>
<dbReference type="RefSeq" id="WP_263594070.1">
    <property type="nucleotide sequence ID" value="NZ_CP107020.1"/>
</dbReference>
<protein>
    <submittedName>
        <fullName evidence="2">SDR family oxidoreductase</fullName>
    </submittedName>
</protein>
<dbReference type="CDD" id="cd05243">
    <property type="entry name" value="SDR_a5"/>
    <property type="match status" value="1"/>
</dbReference>
<gene>
    <name evidence="2" type="ORF">BRM3_14850</name>
</gene>
<organism evidence="2 3">
    <name type="scientific">Brachybacterium huguangmaarense</name>
    <dbReference type="NCBI Taxonomy" id="1652028"/>
    <lineage>
        <taxon>Bacteria</taxon>
        <taxon>Bacillati</taxon>
        <taxon>Actinomycetota</taxon>
        <taxon>Actinomycetes</taxon>
        <taxon>Micrococcales</taxon>
        <taxon>Dermabacteraceae</taxon>
        <taxon>Brachybacterium</taxon>
    </lineage>
</organism>
<dbReference type="Proteomes" id="UP001164305">
    <property type="component" value="Chromosome"/>
</dbReference>
<keyword evidence="3" id="KW-1185">Reference proteome</keyword>
<dbReference type="SUPFAM" id="SSF51735">
    <property type="entry name" value="NAD(P)-binding Rossmann-fold domains"/>
    <property type="match status" value="1"/>
</dbReference>
<dbReference type="InterPro" id="IPR016040">
    <property type="entry name" value="NAD(P)-bd_dom"/>
</dbReference>
<accession>A0ABY6G173</accession>
<dbReference type="InterPro" id="IPR036291">
    <property type="entry name" value="NAD(P)-bd_dom_sf"/>
</dbReference>